<protein>
    <submittedName>
        <fullName evidence="2">Uncharacterized protein</fullName>
    </submittedName>
</protein>
<gene>
    <name evidence="2" type="ORF">EJB05_28361</name>
</gene>
<dbReference type="Proteomes" id="UP000324897">
    <property type="component" value="Chromosome 2"/>
</dbReference>
<keyword evidence="3" id="KW-1185">Reference proteome</keyword>
<evidence type="ECO:0000256" key="1">
    <source>
        <dbReference type="SAM" id="MobiDB-lite"/>
    </source>
</evidence>
<dbReference type="Gramene" id="TVU25850">
    <property type="protein sequence ID" value="TVU25850"/>
    <property type="gene ID" value="EJB05_28361"/>
</dbReference>
<sequence length="150" mass="16872">MDELKDMYDEEPRTQAWKLLRKLQPDFDSVSTVDVIHIDKEVDPDIVPPSSSHRPHSMIQSKKRVYSDQNSVGSSAKDAIDISNLDDSPVANIRVTPNLPKFIKPQSSKPIFQNKKTSISVKDNISPEVVFVKETTVFDRANGFSKSLDS</sequence>
<feature type="compositionally biased region" description="Basic residues" evidence="1">
    <location>
        <begin position="53"/>
        <end position="64"/>
    </location>
</feature>
<proteinExistence type="predicted"/>
<dbReference type="AlphaFoldDB" id="A0A5J9US17"/>
<accession>A0A5J9US17</accession>
<comment type="caution">
    <text evidence="2">The sequence shown here is derived from an EMBL/GenBank/DDBJ whole genome shotgun (WGS) entry which is preliminary data.</text>
</comment>
<feature type="region of interest" description="Disordered" evidence="1">
    <location>
        <begin position="43"/>
        <end position="70"/>
    </location>
</feature>
<name>A0A5J9US17_9POAL</name>
<evidence type="ECO:0000313" key="3">
    <source>
        <dbReference type="Proteomes" id="UP000324897"/>
    </source>
</evidence>
<feature type="non-terminal residue" evidence="2">
    <location>
        <position position="150"/>
    </location>
</feature>
<dbReference type="EMBL" id="RWGY01000013">
    <property type="protein sequence ID" value="TVU25850.1"/>
    <property type="molecule type" value="Genomic_DNA"/>
</dbReference>
<evidence type="ECO:0000313" key="2">
    <source>
        <dbReference type="EMBL" id="TVU25850.1"/>
    </source>
</evidence>
<reference evidence="2 3" key="1">
    <citation type="journal article" date="2019" name="Sci. Rep.">
        <title>A high-quality genome of Eragrostis curvula grass provides insights into Poaceae evolution and supports new strategies to enhance forage quality.</title>
        <authorList>
            <person name="Carballo J."/>
            <person name="Santos B.A.C.M."/>
            <person name="Zappacosta D."/>
            <person name="Garbus I."/>
            <person name="Selva J.P."/>
            <person name="Gallo C.A."/>
            <person name="Diaz A."/>
            <person name="Albertini E."/>
            <person name="Caccamo M."/>
            <person name="Echenique V."/>
        </authorList>
    </citation>
    <scope>NUCLEOTIDE SEQUENCE [LARGE SCALE GENOMIC DNA]</scope>
    <source>
        <strain evidence="3">cv. Victoria</strain>
        <tissue evidence="2">Leaf</tissue>
    </source>
</reference>
<feature type="non-terminal residue" evidence="2">
    <location>
        <position position="1"/>
    </location>
</feature>
<organism evidence="2 3">
    <name type="scientific">Eragrostis curvula</name>
    <name type="common">weeping love grass</name>
    <dbReference type="NCBI Taxonomy" id="38414"/>
    <lineage>
        <taxon>Eukaryota</taxon>
        <taxon>Viridiplantae</taxon>
        <taxon>Streptophyta</taxon>
        <taxon>Embryophyta</taxon>
        <taxon>Tracheophyta</taxon>
        <taxon>Spermatophyta</taxon>
        <taxon>Magnoliopsida</taxon>
        <taxon>Liliopsida</taxon>
        <taxon>Poales</taxon>
        <taxon>Poaceae</taxon>
        <taxon>PACMAD clade</taxon>
        <taxon>Chloridoideae</taxon>
        <taxon>Eragrostideae</taxon>
        <taxon>Eragrostidinae</taxon>
        <taxon>Eragrostis</taxon>
    </lineage>
</organism>